<dbReference type="RefSeq" id="WP_071635203.1">
    <property type="nucleotide sequence ID" value="NZ_MLFK01000002.1"/>
</dbReference>
<dbReference type="PANTHER" id="PTHR45947">
    <property type="entry name" value="SULFOQUINOVOSYL TRANSFERASE SQD2"/>
    <property type="match status" value="1"/>
</dbReference>
<evidence type="ECO:0000259" key="1">
    <source>
        <dbReference type="Pfam" id="PF00534"/>
    </source>
</evidence>
<dbReference type="CDD" id="cd03801">
    <property type="entry name" value="GT4_PimA-like"/>
    <property type="match status" value="1"/>
</dbReference>
<dbReference type="InterPro" id="IPR001296">
    <property type="entry name" value="Glyco_trans_1"/>
</dbReference>
<dbReference type="PANTHER" id="PTHR45947:SF3">
    <property type="entry name" value="SULFOQUINOVOSYL TRANSFERASE SQD2"/>
    <property type="match status" value="1"/>
</dbReference>
<dbReference type="GO" id="GO:0016757">
    <property type="term" value="F:glycosyltransferase activity"/>
    <property type="evidence" value="ECO:0007669"/>
    <property type="project" value="InterPro"/>
</dbReference>
<protein>
    <recommendedName>
        <fullName evidence="1">Glycosyl transferase family 1 domain-containing protein</fullName>
    </recommendedName>
</protein>
<feature type="domain" description="Glycosyl transferase family 1" evidence="1">
    <location>
        <begin position="184"/>
        <end position="350"/>
    </location>
</feature>
<evidence type="ECO:0000313" key="3">
    <source>
        <dbReference type="Proteomes" id="UP000182826"/>
    </source>
</evidence>
<name>A0A1J7BX23_FLAJO</name>
<organism evidence="2 3">
    <name type="scientific">Flavobacterium johnsoniae</name>
    <name type="common">Cytophaga johnsonae</name>
    <dbReference type="NCBI Taxonomy" id="986"/>
    <lineage>
        <taxon>Bacteria</taxon>
        <taxon>Pseudomonadati</taxon>
        <taxon>Bacteroidota</taxon>
        <taxon>Flavobacteriia</taxon>
        <taxon>Flavobacteriales</taxon>
        <taxon>Flavobacteriaceae</taxon>
        <taxon>Flavobacterium</taxon>
    </lineage>
</organism>
<dbReference type="Proteomes" id="UP000182826">
    <property type="component" value="Unassembled WGS sequence"/>
</dbReference>
<comment type="caution">
    <text evidence="2">The sequence shown here is derived from an EMBL/GenBank/DDBJ whole genome shotgun (WGS) entry which is preliminary data.</text>
</comment>
<sequence>MNSSKKLIIFSFDFPPSNGGIARLCQEIAVGMKPYYKSIQVLTPKKEGVNLPYNLKEVEVIKLPKRRILCELKAIQYLSKIKNKDNYDIICGTWHPEAILCKVSGFKNIFVLAHGAELTSGNSSFRRNVWLPFYAKFILNNVKLTVANSNFTKKLVNKISDSANCQELPLGVNNDFFKPSNVEISNEVLKICTVSRIEEFKGHDFVAKTLLKLNENYNGKIIWNIAGTGGYLSKLIQRINNLGISNLVTFHGFIKDEDLPNFYNSNDLFVLCTRENHKDINVEGFGLVFLEAQSCGIPVIGTTTGGISDAVEQNNGGWLIEQDNESDLYDLISSLLNDRSILKNEGLRARKRVDEKCTWEIYCENLFQIMQ</sequence>
<keyword evidence="3" id="KW-1185">Reference proteome</keyword>
<reference evidence="2 3" key="1">
    <citation type="submission" date="2016-10" db="EMBL/GenBank/DDBJ databases">
        <title>Draft Genome Sequence of Rhizobacteria Flavobacterium johnsoniae CI04.</title>
        <authorList>
            <person name="Bravo J.I."/>
            <person name="Lozano G.L."/>
            <person name="Handelsman J."/>
        </authorList>
    </citation>
    <scope>NUCLEOTIDE SEQUENCE [LARGE SCALE GENOMIC DNA]</scope>
    <source>
        <strain evidence="2 3">CI04</strain>
    </source>
</reference>
<dbReference type="OrthoDB" id="596635at2"/>
<dbReference type="Gene3D" id="3.40.50.2000">
    <property type="entry name" value="Glycogen Phosphorylase B"/>
    <property type="match status" value="2"/>
</dbReference>
<dbReference type="Pfam" id="PF00534">
    <property type="entry name" value="Glycos_transf_1"/>
    <property type="match status" value="1"/>
</dbReference>
<evidence type="ECO:0000313" key="2">
    <source>
        <dbReference type="EMBL" id="OIV43203.1"/>
    </source>
</evidence>
<accession>A0A1J7BX23</accession>
<gene>
    <name evidence="2" type="ORF">BKM63_03045</name>
</gene>
<dbReference type="EMBL" id="MLFK01000002">
    <property type="protein sequence ID" value="OIV43203.1"/>
    <property type="molecule type" value="Genomic_DNA"/>
</dbReference>
<dbReference type="AlphaFoldDB" id="A0A1J7BX23"/>
<dbReference type="InterPro" id="IPR050194">
    <property type="entry name" value="Glycosyltransferase_grp1"/>
</dbReference>
<proteinExistence type="predicted"/>
<dbReference type="SUPFAM" id="SSF53756">
    <property type="entry name" value="UDP-Glycosyltransferase/glycogen phosphorylase"/>
    <property type="match status" value="1"/>
</dbReference>